<keyword evidence="1" id="KW-0732">Signal</keyword>
<evidence type="ECO:0000256" key="1">
    <source>
        <dbReference type="SAM" id="SignalP"/>
    </source>
</evidence>
<dbReference type="VEuPathDB" id="FungiDB:FOC4_g10001132"/>
<dbReference type="VEuPathDB" id="FungiDB:FOC1_g10009018"/>
<sequence length="339" mass="35257">MLRNVVSLVLPLALHFTSSLGSPCAPPSLPLPASTVFQFELGSWIENLAVRASGDLLVSLISPTPSIFEISGVNGANATAALVNTFDSVTGLLGIIETAPDIFAVVGGNFTESGAGIPGTFSAFSIDFNAAAPEFSNIAEFPEASFLNGLEVSEDKNFLLAGDAALGKVWRVSLATGEVDVALELPEMLPPANSVPFIGINGIFVKDGFFYWALSPDATIFRIKVTPEGLAEDGASVELYAKIEAALIDDFEIGKNGIAWAVTNLDNKLFAIRPDGTSQLVLGGDNDTTIAGGTAARFGRTSADDKILYVGTSGALGHPVNGTFVEGAKVVRVNTKGFA</sequence>
<gene>
    <name evidence="2" type="ORF">BFJ69_g15693</name>
</gene>
<comment type="caution">
    <text evidence="2">The sequence shown here is derived from an EMBL/GenBank/DDBJ whole genome shotgun (WGS) entry which is preliminary data.</text>
</comment>
<dbReference type="VEuPathDB" id="FungiDB:FOIG_15394"/>
<evidence type="ECO:0000313" key="3">
    <source>
        <dbReference type="Proteomes" id="UP000285084"/>
    </source>
</evidence>
<dbReference type="Gene3D" id="2.120.10.30">
    <property type="entry name" value="TolB, C-terminal domain"/>
    <property type="match status" value="1"/>
</dbReference>
<dbReference type="InterPro" id="IPR011042">
    <property type="entry name" value="6-blade_b-propeller_TolB-like"/>
</dbReference>
<evidence type="ECO:0008006" key="4">
    <source>
        <dbReference type="Google" id="ProtNLM"/>
    </source>
</evidence>
<dbReference type="InterPro" id="IPR052998">
    <property type="entry name" value="Hetero-Diels-Alderase-like"/>
</dbReference>
<feature type="signal peptide" evidence="1">
    <location>
        <begin position="1"/>
        <end position="21"/>
    </location>
</feature>
<dbReference type="Proteomes" id="UP000285084">
    <property type="component" value="Unassembled WGS sequence"/>
</dbReference>
<protein>
    <recommendedName>
        <fullName evidence="4">SMP-30/Gluconolactonase/LRE-like region domain-containing protein</fullName>
    </recommendedName>
</protein>
<reference evidence="2 3" key="1">
    <citation type="journal article" date="2018" name="Sci. Rep.">
        <title>Characterisation of pathogen-specific regions and novel effector candidates in Fusarium oxysporum f. sp. cepae.</title>
        <authorList>
            <person name="Armitage A.D."/>
            <person name="Taylor A."/>
            <person name="Sobczyk M.K."/>
            <person name="Baxter L."/>
            <person name="Greenfield B.P."/>
            <person name="Bates H.J."/>
            <person name="Wilson F."/>
            <person name="Jackson A.C."/>
            <person name="Ott S."/>
            <person name="Harrison R.J."/>
            <person name="Clarkson J.P."/>
        </authorList>
    </citation>
    <scope>NUCLEOTIDE SEQUENCE [LARGE SCALE GENOMIC DNA]</scope>
    <source>
        <strain evidence="2 3">Fo_A13</strain>
    </source>
</reference>
<proteinExistence type="predicted"/>
<feature type="chain" id="PRO_5019092345" description="SMP-30/Gluconolactonase/LRE-like region domain-containing protein" evidence="1">
    <location>
        <begin position="22"/>
        <end position="339"/>
    </location>
</feature>
<dbReference type="SUPFAM" id="SSF63829">
    <property type="entry name" value="Calcium-dependent phosphotriesterase"/>
    <property type="match status" value="1"/>
</dbReference>
<dbReference type="AlphaFoldDB" id="A0A420MDG4"/>
<name>A0A420MDG4_FUSOX</name>
<organism evidence="2 3">
    <name type="scientific">Fusarium oxysporum</name>
    <name type="common">Fusarium vascular wilt</name>
    <dbReference type="NCBI Taxonomy" id="5507"/>
    <lineage>
        <taxon>Eukaryota</taxon>
        <taxon>Fungi</taxon>
        <taxon>Dikarya</taxon>
        <taxon>Ascomycota</taxon>
        <taxon>Pezizomycotina</taxon>
        <taxon>Sordariomycetes</taxon>
        <taxon>Hypocreomycetidae</taxon>
        <taxon>Hypocreales</taxon>
        <taxon>Nectriaceae</taxon>
        <taxon>Fusarium</taxon>
        <taxon>Fusarium oxysporum species complex</taxon>
    </lineage>
</organism>
<dbReference type="VEuPathDB" id="FungiDB:FOXG_17027"/>
<dbReference type="EMBL" id="MRCX01000324">
    <property type="protein sequence ID" value="RKK66105.1"/>
    <property type="molecule type" value="Genomic_DNA"/>
</dbReference>
<dbReference type="PANTHER" id="PTHR42060">
    <property type="entry name" value="NHL REPEAT-CONTAINING PROTEIN-RELATED"/>
    <property type="match status" value="1"/>
</dbReference>
<evidence type="ECO:0000313" key="2">
    <source>
        <dbReference type="EMBL" id="RKK66105.1"/>
    </source>
</evidence>
<dbReference type="VEuPathDB" id="FungiDB:HZS61_007480"/>
<dbReference type="VEuPathDB" id="FungiDB:FOZG_14563"/>
<dbReference type="PANTHER" id="PTHR42060:SF1">
    <property type="entry name" value="NHL REPEAT-CONTAINING PROTEIN"/>
    <property type="match status" value="1"/>
</dbReference>
<dbReference type="VEuPathDB" id="FungiDB:FOMG_13218"/>
<accession>A0A420MDG4</accession>